<dbReference type="RefSeq" id="WP_274153727.1">
    <property type="nucleotide sequence ID" value="NZ_CP117812.1"/>
</dbReference>
<dbReference type="Pfam" id="PF03629">
    <property type="entry name" value="SASA"/>
    <property type="match status" value="1"/>
</dbReference>
<keyword evidence="4" id="KW-1185">Reference proteome</keyword>
<sequence>MKFSTLIICFFSLISTYAQEGKYLFILSGQSNMQGMNQKLTFEPRVNKEYGKDNVLIVKEAIGGRPIRMWVHDWKPAPNWKIDPNIPNTKEPKLKENGIMYKSMMKKITKATQGLKPKAIAFCWMQGERDSRERHSAVYERSLKSLFAQLKADFPDTPIVFVIGKLSDYGKGNKEALYPEWEEIIAAQEKVARDTANCKTIECHDLNTGDSNPNWKTKQVRKYVDDLHMSAEGYKILGTRFAEAAIDLLNNK</sequence>
<proteinExistence type="predicted"/>
<name>A0ABY7W030_9BACT</name>
<dbReference type="PANTHER" id="PTHR31988:SF19">
    <property type="entry name" value="9-O-ACETYL-N-ACETYLNEURAMINIC ACID DEACETYLASE-RELATED"/>
    <property type="match status" value="1"/>
</dbReference>
<dbReference type="CDD" id="cd00229">
    <property type="entry name" value="SGNH_hydrolase"/>
    <property type="match status" value="1"/>
</dbReference>
<reference evidence="3 4" key="1">
    <citation type="submission" date="2023-02" db="EMBL/GenBank/DDBJ databases">
        <title>Genome sequence of Lentisphaera profundi SAORIC-696.</title>
        <authorList>
            <person name="Kim e."/>
            <person name="Cho J.-C."/>
            <person name="Choi A."/>
            <person name="Kang I."/>
        </authorList>
    </citation>
    <scope>NUCLEOTIDE SEQUENCE [LARGE SCALE GENOMIC DNA]</scope>
    <source>
        <strain evidence="3 4">SAORIC-696</strain>
    </source>
</reference>
<dbReference type="InterPro" id="IPR036514">
    <property type="entry name" value="SGNH_hydro_sf"/>
</dbReference>
<gene>
    <name evidence="3" type="ORF">PQO03_13540</name>
</gene>
<organism evidence="3 4">
    <name type="scientific">Lentisphaera profundi</name>
    <dbReference type="NCBI Taxonomy" id="1658616"/>
    <lineage>
        <taxon>Bacteria</taxon>
        <taxon>Pseudomonadati</taxon>
        <taxon>Lentisphaerota</taxon>
        <taxon>Lentisphaeria</taxon>
        <taxon>Lentisphaerales</taxon>
        <taxon>Lentisphaeraceae</taxon>
        <taxon>Lentisphaera</taxon>
    </lineage>
</organism>
<evidence type="ECO:0000259" key="2">
    <source>
        <dbReference type="Pfam" id="PF03629"/>
    </source>
</evidence>
<accession>A0ABY7W030</accession>
<keyword evidence="1" id="KW-0378">Hydrolase</keyword>
<protein>
    <submittedName>
        <fullName evidence="3">Sialate O-acetylesterase</fullName>
    </submittedName>
</protein>
<dbReference type="SUPFAM" id="SSF52266">
    <property type="entry name" value="SGNH hydrolase"/>
    <property type="match status" value="1"/>
</dbReference>
<evidence type="ECO:0000256" key="1">
    <source>
        <dbReference type="ARBA" id="ARBA00022801"/>
    </source>
</evidence>
<dbReference type="InterPro" id="IPR052940">
    <property type="entry name" value="Carb_Esterase_6"/>
</dbReference>
<dbReference type="Proteomes" id="UP001214250">
    <property type="component" value="Chromosome 2"/>
</dbReference>
<dbReference type="EMBL" id="CP117812">
    <property type="protein sequence ID" value="WDE98858.1"/>
    <property type="molecule type" value="Genomic_DNA"/>
</dbReference>
<dbReference type="InterPro" id="IPR005181">
    <property type="entry name" value="SASA"/>
</dbReference>
<feature type="domain" description="Sialate O-acetylesterase" evidence="2">
    <location>
        <begin position="35"/>
        <end position="246"/>
    </location>
</feature>
<dbReference type="Gene3D" id="3.40.50.1110">
    <property type="entry name" value="SGNH hydrolase"/>
    <property type="match status" value="1"/>
</dbReference>
<evidence type="ECO:0000313" key="4">
    <source>
        <dbReference type="Proteomes" id="UP001214250"/>
    </source>
</evidence>
<evidence type="ECO:0000313" key="3">
    <source>
        <dbReference type="EMBL" id="WDE98858.1"/>
    </source>
</evidence>
<dbReference type="PANTHER" id="PTHR31988">
    <property type="entry name" value="ESTERASE, PUTATIVE (DUF303)-RELATED"/>
    <property type="match status" value="1"/>
</dbReference>